<dbReference type="AlphaFoldDB" id="A0A0E9X6R0"/>
<dbReference type="EMBL" id="GBXM01010165">
    <property type="protein sequence ID" value="JAH98412.1"/>
    <property type="molecule type" value="Transcribed_RNA"/>
</dbReference>
<proteinExistence type="predicted"/>
<accession>A0A0E9X6R0</accession>
<organism evidence="1">
    <name type="scientific">Anguilla anguilla</name>
    <name type="common">European freshwater eel</name>
    <name type="synonym">Muraena anguilla</name>
    <dbReference type="NCBI Taxonomy" id="7936"/>
    <lineage>
        <taxon>Eukaryota</taxon>
        <taxon>Metazoa</taxon>
        <taxon>Chordata</taxon>
        <taxon>Craniata</taxon>
        <taxon>Vertebrata</taxon>
        <taxon>Euteleostomi</taxon>
        <taxon>Actinopterygii</taxon>
        <taxon>Neopterygii</taxon>
        <taxon>Teleostei</taxon>
        <taxon>Anguilliformes</taxon>
        <taxon>Anguillidae</taxon>
        <taxon>Anguilla</taxon>
    </lineage>
</organism>
<evidence type="ECO:0000313" key="1">
    <source>
        <dbReference type="EMBL" id="JAH98412.1"/>
    </source>
</evidence>
<reference evidence="1" key="1">
    <citation type="submission" date="2014-11" db="EMBL/GenBank/DDBJ databases">
        <authorList>
            <person name="Amaro Gonzalez C."/>
        </authorList>
    </citation>
    <scope>NUCLEOTIDE SEQUENCE</scope>
</reference>
<sequence length="62" mass="8094">MDYRLRQRYTLYVVFIYHFDNKYLNNKSHFFSIIFEKRVKRWHFKYRSYCNTYCFQVYNLIL</sequence>
<protein>
    <submittedName>
        <fullName evidence="1">Uncharacterized protein</fullName>
    </submittedName>
</protein>
<name>A0A0E9X6R0_ANGAN</name>
<reference evidence="1" key="2">
    <citation type="journal article" date="2015" name="Fish Shellfish Immunol.">
        <title>Early steps in the European eel (Anguilla anguilla)-Vibrio vulnificus interaction in the gills: Role of the RtxA13 toxin.</title>
        <authorList>
            <person name="Callol A."/>
            <person name="Pajuelo D."/>
            <person name="Ebbesson L."/>
            <person name="Teles M."/>
            <person name="MacKenzie S."/>
            <person name="Amaro C."/>
        </authorList>
    </citation>
    <scope>NUCLEOTIDE SEQUENCE</scope>
</reference>